<dbReference type="Pfam" id="PF13439">
    <property type="entry name" value="Glyco_transf_4"/>
    <property type="match status" value="1"/>
</dbReference>
<dbReference type="InterPro" id="IPR001296">
    <property type="entry name" value="Glyco_trans_1"/>
</dbReference>
<gene>
    <name evidence="3" type="ORF">QWF21_01495</name>
</gene>
<reference evidence="3 4" key="1">
    <citation type="submission" date="2023-06" db="EMBL/GenBank/DDBJ databases">
        <title>Alkalimonas sp., MEB004 an alkaliphilic bacterium isolated from Lonar Lake, India.</title>
        <authorList>
            <person name="Joshi A."/>
            <person name="Thite S."/>
        </authorList>
    </citation>
    <scope>NUCLEOTIDE SEQUENCE [LARGE SCALE GENOMIC DNA]</scope>
    <source>
        <strain evidence="3 4">MEB004</strain>
    </source>
</reference>
<dbReference type="EMBL" id="JAUGZK010000001">
    <property type="protein sequence ID" value="MEE2022905.1"/>
    <property type="molecule type" value="Genomic_DNA"/>
</dbReference>
<comment type="caution">
    <text evidence="3">The sequence shown here is derived from an EMBL/GenBank/DDBJ whole genome shotgun (WGS) entry which is preliminary data.</text>
</comment>
<dbReference type="SUPFAM" id="SSF53756">
    <property type="entry name" value="UDP-Glycosyltransferase/glycogen phosphorylase"/>
    <property type="match status" value="1"/>
</dbReference>
<dbReference type="PANTHER" id="PTHR45947">
    <property type="entry name" value="SULFOQUINOVOSYL TRANSFERASE SQD2"/>
    <property type="match status" value="1"/>
</dbReference>
<keyword evidence="3" id="KW-0808">Transferase</keyword>
<dbReference type="GO" id="GO:0016757">
    <property type="term" value="F:glycosyltransferase activity"/>
    <property type="evidence" value="ECO:0007669"/>
    <property type="project" value="UniProtKB-KW"/>
</dbReference>
<dbReference type="PANTHER" id="PTHR45947:SF3">
    <property type="entry name" value="SULFOQUINOVOSYL TRANSFERASE SQD2"/>
    <property type="match status" value="1"/>
</dbReference>
<evidence type="ECO:0000259" key="2">
    <source>
        <dbReference type="Pfam" id="PF13439"/>
    </source>
</evidence>
<keyword evidence="3" id="KW-0328">Glycosyltransferase</keyword>
<dbReference type="EC" id="2.4.-.-" evidence="3"/>
<accession>A0ABU7JB67</accession>
<feature type="domain" description="Glycosyltransferase subfamily 4-like N-terminal" evidence="2">
    <location>
        <begin position="13"/>
        <end position="167"/>
    </location>
</feature>
<protein>
    <submittedName>
        <fullName evidence="3">Glycosyltransferase</fullName>
        <ecNumber evidence="3">2.4.-.-</ecNumber>
    </submittedName>
</protein>
<dbReference type="InterPro" id="IPR050194">
    <property type="entry name" value="Glycosyltransferase_grp1"/>
</dbReference>
<dbReference type="Gene3D" id="3.40.50.2000">
    <property type="entry name" value="Glycogen Phosphorylase B"/>
    <property type="match status" value="2"/>
</dbReference>
<name>A0ABU7JB67_9GAMM</name>
<evidence type="ECO:0000313" key="3">
    <source>
        <dbReference type="EMBL" id="MEE2022905.1"/>
    </source>
</evidence>
<dbReference type="RefSeq" id="WP_330086262.1">
    <property type="nucleotide sequence ID" value="NZ_JAUGZK010000001.1"/>
</dbReference>
<proteinExistence type="predicted"/>
<dbReference type="Proteomes" id="UP001339167">
    <property type="component" value="Unassembled WGS sequence"/>
</dbReference>
<dbReference type="InterPro" id="IPR028098">
    <property type="entry name" value="Glyco_trans_4-like_N"/>
</dbReference>
<dbReference type="Pfam" id="PF00534">
    <property type="entry name" value="Glycos_transf_1"/>
    <property type="match status" value="1"/>
</dbReference>
<sequence>MKVIHFTSSLNLGGAERFVIDLAHTQLLQHNVTPTIVSYGTMEDSLSSEAHNIGLSCYHLNSGAGRLSLLRRLHALLKRIKPDVLHVHSPAVMKSLALLLWLQPKQYQVIYTRHGANPYTHGSWKLMHKLFKPVTDVATFVSDDARTSFLQHHSWAPERCITVCNGVFVPAITARAKADETKLNIGVVGRLERIKSTEHLFEALKILPERCQSDITVHIFGTGSQKEPLQKLAATLGHIKTEFHGLVLDREKIYQTIDVQVVCSKSEGLSLAIMEGLARGVPCIATKVGGNPELIRHGENGYLYDYGDQQALAEHLRKFLLNDYPYHQLSHQAQHRISANYSLTNTQRQYTELYSVKRPHQA</sequence>
<keyword evidence="4" id="KW-1185">Reference proteome</keyword>
<evidence type="ECO:0000259" key="1">
    <source>
        <dbReference type="Pfam" id="PF00534"/>
    </source>
</evidence>
<dbReference type="CDD" id="cd03811">
    <property type="entry name" value="GT4_GT28_WabH-like"/>
    <property type="match status" value="1"/>
</dbReference>
<organism evidence="3 4">
    <name type="scientific">Alkalimonas mucilaginosa</name>
    <dbReference type="NCBI Taxonomy" id="3057676"/>
    <lineage>
        <taxon>Bacteria</taxon>
        <taxon>Pseudomonadati</taxon>
        <taxon>Pseudomonadota</taxon>
        <taxon>Gammaproteobacteria</taxon>
        <taxon>Alkalimonas</taxon>
    </lineage>
</organism>
<feature type="domain" description="Glycosyl transferase family 1" evidence="1">
    <location>
        <begin position="175"/>
        <end position="335"/>
    </location>
</feature>
<evidence type="ECO:0000313" key="4">
    <source>
        <dbReference type="Proteomes" id="UP001339167"/>
    </source>
</evidence>